<evidence type="ECO:0008006" key="2">
    <source>
        <dbReference type="Google" id="ProtNLM"/>
    </source>
</evidence>
<evidence type="ECO:0000313" key="1">
    <source>
        <dbReference type="EMBL" id="SFV52867.1"/>
    </source>
</evidence>
<accession>A0A1W1BH83</accession>
<name>A0A1W1BH83_9ZZZZ</name>
<dbReference type="Pfam" id="PF08757">
    <property type="entry name" value="CotH"/>
    <property type="match status" value="1"/>
</dbReference>
<protein>
    <recommendedName>
        <fullName evidence="2">Spore coat protein CotH</fullName>
    </recommendedName>
</protein>
<reference evidence="1" key="1">
    <citation type="submission" date="2016-10" db="EMBL/GenBank/DDBJ databases">
        <authorList>
            <person name="de Groot N.N."/>
        </authorList>
    </citation>
    <scope>NUCLEOTIDE SEQUENCE</scope>
</reference>
<sequence>MKFILLFSLLFSALSFASKPVLIQTKYEKVEQKNFHSNLPLLIIDIMKEDRIHGSYKIDAKMKIIEPDDKNRTTVRDVPAYEGLVSIKRRGSSSEGFPKKQYGFSTKTLDGKNDSVSLLGMPHDHKWILNAPYSDKTLMRNYLAYEKTREIDTKKYYAVRSHFVEVLFEDKKAYHYQGIYLLMEKIKVSQNRVGIKKLKKFRKLRITGGYILKLDKNTSTAQTLGFKENKQFLYEYPKEDKLMPTQKLYISTYLKSFQDALFSDDFNVTSSPNYYGKWINEESFIVHLLSRELFLDADIWMFSEYIHKDEMQKLHLSTVWDFNLGMGNDNYRFQGNYQLFAYKKFVEGAPYTMSSWIQRLMSDPVFYQKVRMKWKKLRRGIWSNDSYMTFIDETKSYLDESALRNFIRWRRVMGRFVWPNRKTCKDGINNIYCDTFESAVENDLKKWLIHRLEWMDKAFHR</sequence>
<dbReference type="EMBL" id="FPHM01000007">
    <property type="protein sequence ID" value="SFV52867.1"/>
    <property type="molecule type" value="Genomic_DNA"/>
</dbReference>
<gene>
    <name evidence="1" type="ORF">MNB_SV-13-1028</name>
</gene>
<organism evidence="1">
    <name type="scientific">hydrothermal vent metagenome</name>
    <dbReference type="NCBI Taxonomy" id="652676"/>
    <lineage>
        <taxon>unclassified sequences</taxon>
        <taxon>metagenomes</taxon>
        <taxon>ecological metagenomes</taxon>
    </lineage>
</organism>
<proteinExistence type="predicted"/>
<dbReference type="AlphaFoldDB" id="A0A1W1BH83"/>
<dbReference type="InterPro" id="IPR014867">
    <property type="entry name" value="Spore_coat_CotH_CotH2/3/7"/>
</dbReference>